<dbReference type="InterPro" id="IPR018631">
    <property type="entry name" value="AAA-ATPase-like_dom"/>
</dbReference>
<accession>A0AAX2JD91</accession>
<proteinExistence type="predicted"/>
<reference evidence="2 3" key="1">
    <citation type="submission" date="2018-06" db="EMBL/GenBank/DDBJ databases">
        <authorList>
            <consortium name="Pathogen Informatics"/>
            <person name="Doyle S."/>
        </authorList>
    </citation>
    <scope>NUCLEOTIDE SEQUENCE [LARGE SCALE GENOMIC DNA]</scope>
    <source>
        <strain evidence="2 3">NCTC12112</strain>
    </source>
</reference>
<dbReference type="PANTHER" id="PTHR34825">
    <property type="entry name" value="CONSERVED PROTEIN, WITH A WEAK D-GALACTARATE DEHYDRATASE/ALTRONATE HYDROLASE DOMAIN"/>
    <property type="match status" value="1"/>
</dbReference>
<dbReference type="PANTHER" id="PTHR34825:SF1">
    <property type="entry name" value="AAA-ATPASE-LIKE DOMAIN-CONTAINING PROTEIN"/>
    <property type="match status" value="1"/>
</dbReference>
<feature type="domain" description="AAA-ATPase-like" evidence="1">
    <location>
        <begin position="5"/>
        <end position="227"/>
    </location>
</feature>
<dbReference type="Pfam" id="PF09820">
    <property type="entry name" value="AAA-ATPase_like"/>
    <property type="match status" value="1"/>
</dbReference>
<dbReference type="Pfam" id="PF08011">
    <property type="entry name" value="PDDEXK_9"/>
    <property type="match status" value="1"/>
</dbReference>
<dbReference type="GeneID" id="78453828"/>
<name>A0AAX2JD91_9FUSO</name>
<dbReference type="AlphaFoldDB" id="A0AAX2JD91"/>
<dbReference type="SUPFAM" id="SSF52540">
    <property type="entry name" value="P-loop containing nucleoside triphosphate hydrolases"/>
    <property type="match status" value="1"/>
</dbReference>
<evidence type="ECO:0000259" key="1">
    <source>
        <dbReference type="Pfam" id="PF09820"/>
    </source>
</evidence>
<dbReference type="RefSeq" id="WP_005980881.1">
    <property type="nucleotide sequence ID" value="NZ_CABKNW010000005.1"/>
</dbReference>
<dbReference type="Proteomes" id="UP000249008">
    <property type="component" value="Chromosome 1"/>
</dbReference>
<dbReference type="EMBL" id="LS483487">
    <property type="protein sequence ID" value="SQJ11063.1"/>
    <property type="molecule type" value="Genomic_DNA"/>
</dbReference>
<dbReference type="InterPro" id="IPR027417">
    <property type="entry name" value="P-loop_NTPase"/>
</dbReference>
<gene>
    <name evidence="2" type="ORF">NCTC12112_02550</name>
</gene>
<dbReference type="KEGG" id="ful:C4N20_03335"/>
<protein>
    <submittedName>
        <fullName evidence="2">Predicted AAA-ATPase</fullName>
    </submittedName>
</protein>
<dbReference type="Gene3D" id="3.40.50.300">
    <property type="entry name" value="P-loop containing nucleotide triphosphate hydrolases"/>
    <property type="match status" value="1"/>
</dbReference>
<dbReference type="InterPro" id="IPR012547">
    <property type="entry name" value="PDDEXK_9"/>
</dbReference>
<sequence>MKELPIGIDDFKNIIDNDYFYADKSLFIEEISKNIGKTLLFTRPRRFGKTLNMSMLKYFYDIKGNKKNRELFKSLNIEKTSTMVEQGQYPVIFISFKEVKFNTYEKLFEQVKILISEVYRENIDILDDLNPIDKELFINYLKKEVNEVEAINSLKFLSQLLYDQYGKKVVVLIDEYDTAIVSAYENGYYKEAMEFFRGLYSSTLKGNKYLYIGVMTGILRVAKEGIFSGLNNLMVYSILDDNYSQYFGLTEDEVESALKYYQIEYKLEEVRNWYNGYKFGNTEIYNPWSILYYIESRLLKSYWVNSSDNFLINEVLKEADNEIFEDLKKLFSGESVEQYIDENLLFDDLTVQNSLWSLLLYTGYLSLDKIITSEKISMKIPNREIYSFFRKVFLEKISNKNTRYFEDMITNLKKKRIIGENSFESNLRRILQVAMSSYDNKEAFYHGFVLGLMVILEKEYVVLSNTETGDGRADIILEPRHKNHTGYIFEFKLSKVESEEKLEYHVKEALDQIEKKKYTAILEERGIKDIVKIGIAFYKKNLLVDYK</sequence>
<evidence type="ECO:0000313" key="2">
    <source>
        <dbReference type="EMBL" id="SQJ11063.1"/>
    </source>
</evidence>
<evidence type="ECO:0000313" key="3">
    <source>
        <dbReference type="Proteomes" id="UP000249008"/>
    </source>
</evidence>
<organism evidence="2 3">
    <name type="scientific">Fusobacterium ulcerans</name>
    <dbReference type="NCBI Taxonomy" id="861"/>
    <lineage>
        <taxon>Bacteria</taxon>
        <taxon>Fusobacteriati</taxon>
        <taxon>Fusobacteriota</taxon>
        <taxon>Fusobacteriia</taxon>
        <taxon>Fusobacteriales</taxon>
        <taxon>Fusobacteriaceae</taxon>
        <taxon>Fusobacterium</taxon>
    </lineage>
</organism>